<dbReference type="NCBIfam" id="TIGR00400">
    <property type="entry name" value="mgtE"/>
    <property type="match status" value="1"/>
</dbReference>
<protein>
    <recommendedName>
        <fullName evidence="9">Magnesium transporter MgtE</fullName>
    </recommendedName>
</protein>
<dbReference type="SMART" id="SM00116">
    <property type="entry name" value="CBS"/>
    <property type="match status" value="2"/>
</dbReference>
<comment type="function">
    <text evidence="9">Acts as a magnesium transporter.</text>
</comment>
<feature type="transmembrane region" description="Helical" evidence="9">
    <location>
        <begin position="393"/>
        <end position="424"/>
    </location>
</feature>
<keyword evidence="6 9" id="KW-1133">Transmembrane helix</keyword>
<evidence type="ECO:0000313" key="12">
    <source>
        <dbReference type="Proteomes" id="UP000647491"/>
    </source>
</evidence>
<keyword evidence="5 9" id="KW-0460">Magnesium</keyword>
<dbReference type="SUPFAM" id="SSF54631">
    <property type="entry name" value="CBS-domain pair"/>
    <property type="match status" value="1"/>
</dbReference>
<dbReference type="Gene3D" id="1.10.357.20">
    <property type="entry name" value="SLC41 divalent cation transporters, integral membrane domain"/>
    <property type="match status" value="1"/>
</dbReference>
<keyword evidence="3 9" id="KW-0813">Transport</keyword>
<dbReference type="InterPro" id="IPR006669">
    <property type="entry name" value="MgtE_transporter"/>
</dbReference>
<dbReference type="PROSITE" id="PS51371">
    <property type="entry name" value="CBS"/>
    <property type="match status" value="2"/>
</dbReference>
<evidence type="ECO:0000256" key="7">
    <source>
        <dbReference type="ARBA" id="ARBA00023136"/>
    </source>
</evidence>
<feature type="transmembrane region" description="Helical" evidence="9">
    <location>
        <begin position="367"/>
        <end position="387"/>
    </location>
</feature>
<keyword evidence="7 9" id="KW-0472">Membrane</keyword>
<keyword evidence="9" id="KW-0479">Metal-binding</keyword>
<keyword evidence="8" id="KW-0129">CBS domain</keyword>
<dbReference type="SMART" id="SM00924">
    <property type="entry name" value="MgtE_N"/>
    <property type="match status" value="1"/>
</dbReference>
<dbReference type="Gene3D" id="1.25.60.10">
    <property type="entry name" value="MgtE N-terminal domain-like"/>
    <property type="match status" value="1"/>
</dbReference>
<dbReference type="InterPro" id="IPR006668">
    <property type="entry name" value="Mg_transptr_MgtE_intracell_dom"/>
</dbReference>
<evidence type="ECO:0000256" key="1">
    <source>
        <dbReference type="ARBA" id="ARBA00004141"/>
    </source>
</evidence>
<dbReference type="InterPro" id="IPR000644">
    <property type="entry name" value="CBS_dom"/>
</dbReference>
<proteinExistence type="inferred from homology"/>
<dbReference type="InterPro" id="IPR038076">
    <property type="entry name" value="MgtE_N_sf"/>
</dbReference>
<dbReference type="RefSeq" id="WP_262427327.1">
    <property type="nucleotide sequence ID" value="NZ_JACRTJ010000014.1"/>
</dbReference>
<feature type="transmembrane region" description="Helical" evidence="9">
    <location>
        <begin position="329"/>
        <end position="346"/>
    </location>
</feature>
<evidence type="ECO:0000256" key="3">
    <source>
        <dbReference type="ARBA" id="ARBA00022448"/>
    </source>
</evidence>
<evidence type="ECO:0000313" key="11">
    <source>
        <dbReference type="EMBL" id="MBC8598864.1"/>
    </source>
</evidence>
<evidence type="ECO:0000256" key="4">
    <source>
        <dbReference type="ARBA" id="ARBA00022692"/>
    </source>
</evidence>
<comment type="subcellular location">
    <subcellularLocation>
        <location evidence="9">Cell membrane</location>
        <topology evidence="9">Multi-pass membrane protein</topology>
    </subcellularLocation>
    <subcellularLocation>
        <location evidence="1">Membrane</location>
        <topology evidence="1">Multi-pass membrane protein</topology>
    </subcellularLocation>
</comment>
<dbReference type="Proteomes" id="UP000647491">
    <property type="component" value="Unassembled WGS sequence"/>
</dbReference>
<dbReference type="SUPFAM" id="SSF161093">
    <property type="entry name" value="MgtE membrane domain-like"/>
    <property type="match status" value="1"/>
</dbReference>
<feature type="transmembrane region" description="Helical" evidence="9">
    <location>
        <begin position="289"/>
        <end position="309"/>
    </location>
</feature>
<dbReference type="Gene3D" id="3.10.580.10">
    <property type="entry name" value="CBS-domain"/>
    <property type="match status" value="1"/>
</dbReference>
<dbReference type="InterPro" id="IPR036739">
    <property type="entry name" value="SLC41_membr_dom_sf"/>
</dbReference>
<name>A0ABR7NRW6_9FIRM</name>
<sequence length="466" mass="50930">MAGNTTVSTAPAGYSAEIAELIRSSLTPRRMQEKLSSYHENDVASALGLLTQAERAKLYQILDSETLAGILEYSDHLTEYVQELSVRKKVDVFSQMEPSDVVEVLRQLEKGERETLVDLLDPEVRSDVKLLSSFDEDEIGSVMSTNYISVPDHASVKEAMSELVRQAAENDNISTIYVVDQRETFYGAIDLKDLIIAREGTDLKEVMTCSYPYVYARSPIEDCIPQLRDYSEDSIPVLDNENRLIGVITARDLVEVVGDELNEDYAKLAGLSAEEDLEEPIFRSVKKRLPWLFVLLVMGLGVSATVGLFESIVAQLPVIMSFQSLILDMAGNVGTQSLAVAIRVLMDKQTSGRQKLTLILKESRVGLTNGFILGISSFLVIGGYLVLKGNGLSFAFAVSGCLGAAMILAMLISSLSGTVIPIFFQKIGVDPAVASGPLITTVNDLVAVITYYGLAWVILINLLHLA</sequence>
<comment type="similarity">
    <text evidence="2 9">Belongs to the SLC41A transporter family.</text>
</comment>
<evidence type="ECO:0000256" key="5">
    <source>
        <dbReference type="ARBA" id="ARBA00022842"/>
    </source>
</evidence>
<evidence type="ECO:0000256" key="9">
    <source>
        <dbReference type="RuleBase" id="RU362011"/>
    </source>
</evidence>
<evidence type="ECO:0000256" key="6">
    <source>
        <dbReference type="ARBA" id="ARBA00022989"/>
    </source>
</evidence>
<comment type="caution">
    <text evidence="11">The sequence shown here is derived from an EMBL/GenBank/DDBJ whole genome shotgun (WGS) entry which is preliminary data.</text>
</comment>
<feature type="domain" description="CBS" evidence="10">
    <location>
        <begin position="207"/>
        <end position="263"/>
    </location>
</feature>
<dbReference type="InterPro" id="IPR046342">
    <property type="entry name" value="CBS_dom_sf"/>
</dbReference>
<evidence type="ECO:0000256" key="8">
    <source>
        <dbReference type="PROSITE-ProRule" id="PRU00703"/>
    </source>
</evidence>
<dbReference type="PANTHER" id="PTHR43773">
    <property type="entry name" value="MAGNESIUM TRANSPORTER MGTE"/>
    <property type="match status" value="1"/>
</dbReference>
<keyword evidence="12" id="KW-1185">Reference proteome</keyword>
<feature type="transmembrane region" description="Helical" evidence="9">
    <location>
        <begin position="445"/>
        <end position="465"/>
    </location>
</feature>
<dbReference type="InterPro" id="IPR006667">
    <property type="entry name" value="SLC41_membr_dom"/>
</dbReference>
<dbReference type="CDD" id="cd04606">
    <property type="entry name" value="CBS_pair_Mg_transporter"/>
    <property type="match status" value="1"/>
</dbReference>
<dbReference type="Pfam" id="PF01769">
    <property type="entry name" value="MgtE"/>
    <property type="match status" value="1"/>
</dbReference>
<organism evidence="11 12">
    <name type="scientific">Enterocloster hominis</name>
    <name type="common">ex Liu et al. 2021</name>
    <dbReference type="NCBI Taxonomy" id="2763663"/>
    <lineage>
        <taxon>Bacteria</taxon>
        <taxon>Bacillati</taxon>
        <taxon>Bacillota</taxon>
        <taxon>Clostridia</taxon>
        <taxon>Lachnospirales</taxon>
        <taxon>Lachnospiraceae</taxon>
        <taxon>Enterocloster</taxon>
    </lineage>
</organism>
<dbReference type="SUPFAM" id="SSF158791">
    <property type="entry name" value="MgtE N-terminal domain-like"/>
    <property type="match status" value="1"/>
</dbReference>
<dbReference type="EMBL" id="JACRTJ010000014">
    <property type="protein sequence ID" value="MBC8598864.1"/>
    <property type="molecule type" value="Genomic_DNA"/>
</dbReference>
<reference evidence="11 12" key="1">
    <citation type="submission" date="2020-08" db="EMBL/GenBank/DDBJ databases">
        <title>Genome public.</title>
        <authorList>
            <person name="Liu C."/>
            <person name="Sun Q."/>
        </authorList>
    </citation>
    <scope>NUCLEOTIDE SEQUENCE [LARGE SCALE GENOMIC DNA]</scope>
    <source>
        <strain evidence="11 12">BX10</strain>
    </source>
</reference>
<dbReference type="PANTHER" id="PTHR43773:SF1">
    <property type="entry name" value="MAGNESIUM TRANSPORTER MGTE"/>
    <property type="match status" value="1"/>
</dbReference>
<evidence type="ECO:0000259" key="10">
    <source>
        <dbReference type="PROSITE" id="PS51371"/>
    </source>
</evidence>
<keyword evidence="4 9" id="KW-0812">Transmembrane</keyword>
<gene>
    <name evidence="11" type="primary">mgtE</name>
    <name evidence="11" type="ORF">H8708_06415</name>
</gene>
<comment type="subunit">
    <text evidence="9">Homodimer.</text>
</comment>
<accession>A0ABR7NRW6</accession>
<feature type="domain" description="CBS" evidence="10">
    <location>
        <begin position="143"/>
        <end position="205"/>
    </location>
</feature>
<evidence type="ECO:0000256" key="2">
    <source>
        <dbReference type="ARBA" id="ARBA00009749"/>
    </source>
</evidence>
<keyword evidence="9" id="KW-1003">Cell membrane</keyword>
<dbReference type="Pfam" id="PF00571">
    <property type="entry name" value="CBS"/>
    <property type="match status" value="2"/>
</dbReference>
<dbReference type="Pfam" id="PF03448">
    <property type="entry name" value="MgtE_N"/>
    <property type="match status" value="1"/>
</dbReference>